<dbReference type="InterPro" id="IPR024690">
    <property type="entry name" value="CN_hydtase_beta_dom_C"/>
</dbReference>
<reference evidence="3" key="1">
    <citation type="journal article" date="2019" name="Int. J. Syst. Evol. Microbiol.">
        <title>The Global Catalogue of Microorganisms (GCM) 10K type strain sequencing project: providing services to taxonomists for standard genome sequencing and annotation.</title>
        <authorList>
            <consortium name="The Broad Institute Genomics Platform"/>
            <consortium name="The Broad Institute Genome Sequencing Center for Infectious Disease"/>
            <person name="Wu L."/>
            <person name="Ma J."/>
        </authorList>
    </citation>
    <scope>NUCLEOTIDE SEQUENCE [LARGE SCALE GENOMIC DNA]</scope>
    <source>
        <strain evidence="3">JCM 30774</strain>
    </source>
</reference>
<feature type="domain" description="Nitrile hydratase beta subunit" evidence="1">
    <location>
        <begin position="21"/>
        <end position="113"/>
    </location>
</feature>
<evidence type="ECO:0000313" key="3">
    <source>
        <dbReference type="Proteomes" id="UP001597059"/>
    </source>
</evidence>
<organism evidence="2 3">
    <name type="scientific">Rhodanobacter aciditrophus</name>
    <dbReference type="NCBI Taxonomy" id="1623218"/>
    <lineage>
        <taxon>Bacteria</taxon>
        <taxon>Pseudomonadati</taxon>
        <taxon>Pseudomonadota</taxon>
        <taxon>Gammaproteobacteria</taxon>
        <taxon>Lysobacterales</taxon>
        <taxon>Rhodanobacteraceae</taxon>
        <taxon>Rhodanobacter</taxon>
    </lineage>
</organism>
<dbReference type="EMBL" id="JBHTMN010000011">
    <property type="protein sequence ID" value="MFD1383545.1"/>
    <property type="molecule type" value="Genomic_DNA"/>
</dbReference>
<dbReference type="Pfam" id="PF02211">
    <property type="entry name" value="NHase_beta_C"/>
    <property type="match status" value="1"/>
</dbReference>
<evidence type="ECO:0000313" key="2">
    <source>
        <dbReference type="EMBL" id="MFD1383545.1"/>
    </source>
</evidence>
<dbReference type="SUPFAM" id="SSF50090">
    <property type="entry name" value="Electron transport accessory proteins"/>
    <property type="match status" value="1"/>
</dbReference>
<keyword evidence="2" id="KW-0456">Lyase</keyword>
<dbReference type="GO" id="GO:0018822">
    <property type="term" value="F:nitrile hydratase activity"/>
    <property type="evidence" value="ECO:0007669"/>
    <property type="project" value="UniProtKB-EC"/>
</dbReference>
<sequence length="116" mass="13221">MPINAKDVIDMIMGSQHPHHETTLPVRFKEGDRVKVTRTVKTDHTRVPSYLRGCEGVIVKYYGIYIFADSRAHGKGECPQALYSVRFENNELWGDGGEPNNVLFIDMYESYLEAAK</sequence>
<evidence type="ECO:0000259" key="1">
    <source>
        <dbReference type="Pfam" id="PF02211"/>
    </source>
</evidence>
<name>A0ABW4B4M3_9GAMM</name>
<dbReference type="Gene3D" id="2.30.30.50">
    <property type="match status" value="1"/>
</dbReference>
<comment type="caution">
    <text evidence="2">The sequence shown here is derived from an EMBL/GenBank/DDBJ whole genome shotgun (WGS) entry which is preliminary data.</text>
</comment>
<dbReference type="RefSeq" id="WP_377366921.1">
    <property type="nucleotide sequence ID" value="NZ_JBHTMN010000011.1"/>
</dbReference>
<gene>
    <name evidence="2" type="ORF">ACFQ45_09215</name>
</gene>
<proteinExistence type="predicted"/>
<accession>A0ABW4B4M3</accession>
<protein>
    <submittedName>
        <fullName evidence="2">SH3-like domain-containing protein</fullName>
        <ecNumber evidence="2">4.2.1.84</ecNumber>
    </submittedName>
</protein>
<dbReference type="EC" id="4.2.1.84" evidence="2"/>
<dbReference type="InterPro" id="IPR008990">
    <property type="entry name" value="Elect_transpt_acc-like_dom_sf"/>
</dbReference>
<dbReference type="Proteomes" id="UP001597059">
    <property type="component" value="Unassembled WGS sequence"/>
</dbReference>
<keyword evidence="3" id="KW-1185">Reference proteome</keyword>